<proteinExistence type="inferred from homology"/>
<keyword evidence="2" id="KW-0479">Metal-binding</keyword>
<dbReference type="PROSITE" id="PS51795">
    <property type="entry name" value="ZF_FLZ"/>
    <property type="match status" value="1"/>
</dbReference>
<keyword evidence="3" id="KW-0863">Zinc-finger</keyword>
<protein>
    <recommendedName>
        <fullName evidence="5">FLZ-type domain-containing protein</fullName>
    </recommendedName>
</protein>
<dbReference type="Pfam" id="PF04570">
    <property type="entry name" value="zf-FLZ"/>
    <property type="match status" value="1"/>
</dbReference>
<evidence type="ECO:0000256" key="3">
    <source>
        <dbReference type="ARBA" id="ARBA00022771"/>
    </source>
</evidence>
<sequence>MCCEFSEACVSSIELSFTDGLRFNMCCELSEACVGNISCRIAEHAGRISLKITLLDFVAFKMHSNHADMLKIGWRFQQQFAPVGQWLRLNPNTHSTAVSNLTATVSNLTATITNLTATAVFNLTEVGLGIVAAMTDSTHTHQSICFAPSPRSTPIPIVSSVKAAPSFGGGFNSEKFDELSDNETFVISHFGDKLIKNQFGFGDDNKNCSGFTAAPSPRKNNMGQFKREFWSDGFLTSCHLCKKELHGLDIFMYRGEEGFCSADCRDKQIRSDDHKQICALDCSQPAPHVLFSEVAAA</sequence>
<evidence type="ECO:0000256" key="2">
    <source>
        <dbReference type="ARBA" id="ARBA00022723"/>
    </source>
</evidence>
<dbReference type="PANTHER" id="PTHR47208:SF1">
    <property type="entry name" value="OS02G0174800 PROTEIN"/>
    <property type="match status" value="1"/>
</dbReference>
<dbReference type="Proteomes" id="UP001358586">
    <property type="component" value="Chromosome 1"/>
</dbReference>
<evidence type="ECO:0000313" key="7">
    <source>
        <dbReference type="Proteomes" id="UP001358586"/>
    </source>
</evidence>
<gene>
    <name evidence="6" type="ORF">PVK06_003342</name>
</gene>
<evidence type="ECO:0000259" key="5">
    <source>
        <dbReference type="PROSITE" id="PS51795"/>
    </source>
</evidence>
<keyword evidence="3" id="KW-0862">Zinc</keyword>
<feature type="domain" description="FLZ-type" evidence="5">
    <location>
        <begin position="233"/>
        <end position="276"/>
    </location>
</feature>
<comment type="similarity">
    <text evidence="1">Belongs to the FLZ family.</text>
</comment>
<keyword evidence="7" id="KW-1185">Reference proteome</keyword>
<dbReference type="InterPro" id="IPR044604">
    <property type="entry name" value="FLZ12/13/14"/>
</dbReference>
<evidence type="ECO:0000256" key="4">
    <source>
        <dbReference type="PROSITE-ProRule" id="PRU01131"/>
    </source>
</evidence>
<evidence type="ECO:0000313" key="6">
    <source>
        <dbReference type="EMBL" id="KAK5847040.1"/>
    </source>
</evidence>
<accession>A0ABR0R6B9</accession>
<dbReference type="EMBL" id="JARKNE010000001">
    <property type="protein sequence ID" value="KAK5847040.1"/>
    <property type="molecule type" value="Genomic_DNA"/>
</dbReference>
<dbReference type="InterPro" id="IPR007650">
    <property type="entry name" value="Zf-FLZ_dom"/>
</dbReference>
<organism evidence="6 7">
    <name type="scientific">Gossypium arboreum</name>
    <name type="common">Tree cotton</name>
    <name type="synonym">Gossypium nanking</name>
    <dbReference type="NCBI Taxonomy" id="29729"/>
    <lineage>
        <taxon>Eukaryota</taxon>
        <taxon>Viridiplantae</taxon>
        <taxon>Streptophyta</taxon>
        <taxon>Embryophyta</taxon>
        <taxon>Tracheophyta</taxon>
        <taxon>Spermatophyta</taxon>
        <taxon>Magnoliopsida</taxon>
        <taxon>eudicotyledons</taxon>
        <taxon>Gunneridae</taxon>
        <taxon>Pentapetalae</taxon>
        <taxon>rosids</taxon>
        <taxon>malvids</taxon>
        <taxon>Malvales</taxon>
        <taxon>Malvaceae</taxon>
        <taxon>Malvoideae</taxon>
        <taxon>Gossypium</taxon>
    </lineage>
</organism>
<dbReference type="PANTHER" id="PTHR47208">
    <property type="entry name" value="OS02G0174800 PROTEIN"/>
    <property type="match status" value="1"/>
</dbReference>
<comment type="caution">
    <text evidence="6">The sequence shown here is derived from an EMBL/GenBank/DDBJ whole genome shotgun (WGS) entry which is preliminary data.</text>
</comment>
<feature type="zinc finger region" description="FLZ-type" evidence="4">
    <location>
        <begin position="233"/>
        <end position="276"/>
    </location>
</feature>
<evidence type="ECO:0000256" key="1">
    <source>
        <dbReference type="ARBA" id="ARBA00009374"/>
    </source>
</evidence>
<reference evidence="6 7" key="1">
    <citation type="submission" date="2023-03" db="EMBL/GenBank/DDBJ databases">
        <title>WGS of Gossypium arboreum.</title>
        <authorList>
            <person name="Yu D."/>
        </authorList>
    </citation>
    <scope>NUCLEOTIDE SEQUENCE [LARGE SCALE GENOMIC DNA]</scope>
    <source>
        <tissue evidence="6">Leaf</tissue>
    </source>
</reference>
<name>A0ABR0R6B9_GOSAR</name>